<dbReference type="PROSITE" id="PS00094">
    <property type="entry name" value="C5_MTASE_1"/>
    <property type="match status" value="1"/>
</dbReference>
<comment type="catalytic activity">
    <reaction evidence="7">
        <text>a 2'-deoxycytidine in DNA + S-adenosyl-L-methionine = a 5-methyl-2'-deoxycytidine in DNA + S-adenosyl-L-homocysteine + H(+)</text>
        <dbReference type="Rhea" id="RHEA:13681"/>
        <dbReference type="Rhea" id="RHEA-COMP:11369"/>
        <dbReference type="Rhea" id="RHEA-COMP:11370"/>
        <dbReference type="ChEBI" id="CHEBI:15378"/>
        <dbReference type="ChEBI" id="CHEBI:57856"/>
        <dbReference type="ChEBI" id="CHEBI:59789"/>
        <dbReference type="ChEBI" id="CHEBI:85452"/>
        <dbReference type="ChEBI" id="CHEBI:85454"/>
        <dbReference type="EC" id="2.1.1.37"/>
    </reaction>
</comment>
<keyword evidence="1 5" id="KW-0489">Methyltransferase</keyword>
<evidence type="ECO:0000313" key="8">
    <source>
        <dbReference type="EMBL" id="NMF00019.1"/>
    </source>
</evidence>
<dbReference type="EC" id="2.1.1.37" evidence="7"/>
<accession>A0A848CY15</accession>
<dbReference type="GO" id="GO:0032259">
    <property type="term" value="P:methylation"/>
    <property type="evidence" value="ECO:0007669"/>
    <property type="project" value="UniProtKB-KW"/>
</dbReference>
<organism evidence="8 9">
    <name type="scientific">Aneurinibacillus aneurinilyticus</name>
    <name type="common">Bacillus aneurinolyticus</name>
    <dbReference type="NCBI Taxonomy" id="1391"/>
    <lineage>
        <taxon>Bacteria</taxon>
        <taxon>Bacillati</taxon>
        <taxon>Bacillota</taxon>
        <taxon>Bacilli</taxon>
        <taxon>Bacillales</taxon>
        <taxon>Paenibacillaceae</taxon>
        <taxon>Aneurinibacillus group</taxon>
        <taxon>Aneurinibacillus</taxon>
    </lineage>
</organism>
<keyword evidence="4" id="KW-0680">Restriction system</keyword>
<name>A0A848CY15_ANEAE</name>
<evidence type="ECO:0000256" key="6">
    <source>
        <dbReference type="RuleBase" id="RU000416"/>
    </source>
</evidence>
<dbReference type="PRINTS" id="PR00105">
    <property type="entry name" value="C5METTRFRASE"/>
</dbReference>
<keyword evidence="3 5" id="KW-0949">S-adenosyl-L-methionine</keyword>
<dbReference type="PROSITE" id="PS51679">
    <property type="entry name" value="SAM_MT_C5"/>
    <property type="match status" value="1"/>
</dbReference>
<evidence type="ECO:0000256" key="2">
    <source>
        <dbReference type="ARBA" id="ARBA00022679"/>
    </source>
</evidence>
<dbReference type="InterPro" id="IPR031303">
    <property type="entry name" value="C5_meth_CS"/>
</dbReference>
<feature type="active site" evidence="5">
    <location>
        <position position="72"/>
    </location>
</feature>
<dbReference type="InterPro" id="IPR018117">
    <property type="entry name" value="C5_DNA_meth_AS"/>
</dbReference>
<evidence type="ECO:0000256" key="7">
    <source>
        <dbReference type="RuleBase" id="RU000417"/>
    </source>
</evidence>
<sequence>MTFTYVSLFSGIGGFETALNRLGGKCVLASEIDKFANKAYEVLYGHPTAGDVTKIVAEDVPDHDILVGGFPCQAFSVAGKRLGFDDTRGTLFFEIARSAKTKRPKLLLLENVKGLVSHDKGKTLDTIIQTLNDIGYTVDFNVLNSKYFGVPQNRERIFIVGVLNGETSAWNIVGNDVVAKGKKRIQSLPSVKTFNFDWPAQETVTTRIRDILEDNVAEKYYLSEDKTEKLLQQLNQRASETDEIKCFNPRNTEDRTQTRMQDRVYDTNGVLVSLTAAFSERMNIAEPIQFSNGNGISYCLDANYTKVTAPGDVGKGRRTHVIEEYTVIQKTHGCSTTVKYAETGTLQAARLDKIPMVVREDVRIICDDGLNRKARERFDGVTSPLRAVSGDRPGTWIGEEIRPVLTPDRIEKCQNGRRFKDNDEEMFTLTAQSGHGVAIGKYPNYRIRKLTPLECFRLQGFPDEYYTKLVSANISDSQLYKMAGNAVTVYVIDAIGKRLIPLLGERLTKSNENNTKEAV</sequence>
<evidence type="ECO:0000256" key="4">
    <source>
        <dbReference type="ARBA" id="ARBA00022747"/>
    </source>
</evidence>
<dbReference type="Gene3D" id="3.90.120.10">
    <property type="entry name" value="DNA Methylase, subunit A, domain 2"/>
    <property type="match status" value="1"/>
</dbReference>
<dbReference type="PROSITE" id="PS00095">
    <property type="entry name" value="C5_MTASE_2"/>
    <property type="match status" value="1"/>
</dbReference>
<dbReference type="InterPro" id="IPR050750">
    <property type="entry name" value="C5-MTase"/>
</dbReference>
<dbReference type="GO" id="GO:0003886">
    <property type="term" value="F:DNA (cytosine-5-)-methyltransferase activity"/>
    <property type="evidence" value="ECO:0007669"/>
    <property type="project" value="UniProtKB-EC"/>
</dbReference>
<reference evidence="8 9" key="1">
    <citation type="submission" date="2020-04" db="EMBL/GenBank/DDBJ databases">
        <authorList>
            <person name="Hitch T.C.A."/>
            <person name="Wylensek D."/>
            <person name="Clavel T."/>
        </authorList>
    </citation>
    <scope>NUCLEOTIDE SEQUENCE [LARGE SCALE GENOMIC DNA]</scope>
    <source>
        <strain evidence="8 9">WB01_D5_05</strain>
    </source>
</reference>
<proteinExistence type="inferred from homology"/>
<evidence type="ECO:0000313" key="9">
    <source>
        <dbReference type="Proteomes" id="UP000561326"/>
    </source>
</evidence>
<dbReference type="EMBL" id="JABAGO010000038">
    <property type="protein sequence ID" value="NMF00019.1"/>
    <property type="molecule type" value="Genomic_DNA"/>
</dbReference>
<dbReference type="RefSeq" id="WP_168975895.1">
    <property type="nucleotide sequence ID" value="NZ_JABAGO010000038.1"/>
</dbReference>
<dbReference type="Pfam" id="PF00145">
    <property type="entry name" value="DNA_methylase"/>
    <property type="match status" value="1"/>
</dbReference>
<dbReference type="PANTHER" id="PTHR46098">
    <property type="entry name" value="TRNA (CYTOSINE(38)-C(5))-METHYLTRANSFERASE"/>
    <property type="match status" value="1"/>
</dbReference>
<dbReference type="CDD" id="cd00315">
    <property type="entry name" value="Cyt_C5_DNA_methylase"/>
    <property type="match status" value="1"/>
</dbReference>
<keyword evidence="2 5" id="KW-0808">Transferase</keyword>
<evidence type="ECO:0000256" key="1">
    <source>
        <dbReference type="ARBA" id="ARBA00022603"/>
    </source>
</evidence>
<dbReference type="NCBIfam" id="TIGR00675">
    <property type="entry name" value="dcm"/>
    <property type="match status" value="1"/>
</dbReference>
<evidence type="ECO:0000256" key="3">
    <source>
        <dbReference type="ARBA" id="ARBA00022691"/>
    </source>
</evidence>
<gene>
    <name evidence="8" type="primary">dcm</name>
    <name evidence="8" type="ORF">HF838_17440</name>
</gene>
<comment type="similarity">
    <text evidence="5 6">Belongs to the class I-like SAM-binding methyltransferase superfamily. C5-methyltransferase family.</text>
</comment>
<dbReference type="Proteomes" id="UP000561326">
    <property type="component" value="Unassembled WGS sequence"/>
</dbReference>
<protein>
    <recommendedName>
        <fullName evidence="7">Cytosine-specific methyltransferase</fullName>
        <ecNumber evidence="7">2.1.1.37</ecNumber>
    </recommendedName>
</protein>
<dbReference type="InterPro" id="IPR029063">
    <property type="entry name" value="SAM-dependent_MTases_sf"/>
</dbReference>
<dbReference type="InterPro" id="IPR001525">
    <property type="entry name" value="C5_MeTfrase"/>
</dbReference>
<dbReference type="AlphaFoldDB" id="A0A848CY15"/>
<comment type="caution">
    <text evidence="8">The sequence shown here is derived from an EMBL/GenBank/DDBJ whole genome shotgun (WGS) entry which is preliminary data.</text>
</comment>
<evidence type="ECO:0000256" key="5">
    <source>
        <dbReference type="PROSITE-ProRule" id="PRU01016"/>
    </source>
</evidence>
<dbReference type="PANTHER" id="PTHR46098:SF1">
    <property type="entry name" value="TRNA (CYTOSINE(38)-C(5))-METHYLTRANSFERASE"/>
    <property type="match status" value="1"/>
</dbReference>
<dbReference type="GO" id="GO:0009307">
    <property type="term" value="P:DNA restriction-modification system"/>
    <property type="evidence" value="ECO:0007669"/>
    <property type="project" value="UniProtKB-KW"/>
</dbReference>
<dbReference type="Gene3D" id="3.40.50.150">
    <property type="entry name" value="Vaccinia Virus protein VP39"/>
    <property type="match status" value="1"/>
</dbReference>
<dbReference type="SUPFAM" id="SSF53335">
    <property type="entry name" value="S-adenosyl-L-methionine-dependent methyltransferases"/>
    <property type="match status" value="1"/>
</dbReference>